<dbReference type="AlphaFoldDB" id="A0ABD3N202"/>
<feature type="region of interest" description="Disordered" evidence="1">
    <location>
        <begin position="271"/>
        <end position="311"/>
    </location>
</feature>
<reference evidence="3 4" key="1">
    <citation type="submission" date="2024-10" db="EMBL/GenBank/DDBJ databases">
        <title>Updated reference genomes for cyclostephanoid diatoms.</title>
        <authorList>
            <person name="Roberts W.R."/>
            <person name="Alverson A.J."/>
        </authorList>
    </citation>
    <scope>NUCLEOTIDE SEQUENCE [LARGE SCALE GENOMIC DNA]</scope>
    <source>
        <strain evidence="3 4">AJA276-08</strain>
    </source>
</reference>
<feature type="domain" description="PH" evidence="2">
    <location>
        <begin position="360"/>
        <end position="565"/>
    </location>
</feature>
<keyword evidence="4" id="KW-1185">Reference proteome</keyword>
<proteinExistence type="predicted"/>
<accession>A0ABD3N202</accession>
<name>A0ABD3N202_9STRA</name>
<dbReference type="PANTHER" id="PTHR31558:SF3">
    <property type="entry name" value="CW14 PROTEIN"/>
    <property type="match status" value="1"/>
</dbReference>
<dbReference type="SMART" id="SM00233">
    <property type="entry name" value="PH"/>
    <property type="match status" value="1"/>
</dbReference>
<evidence type="ECO:0000313" key="3">
    <source>
        <dbReference type="EMBL" id="KAL3769757.1"/>
    </source>
</evidence>
<feature type="region of interest" description="Disordered" evidence="1">
    <location>
        <begin position="91"/>
        <end position="112"/>
    </location>
</feature>
<feature type="compositionally biased region" description="Polar residues" evidence="1">
    <location>
        <begin position="416"/>
        <end position="429"/>
    </location>
</feature>
<dbReference type="Proteomes" id="UP001530315">
    <property type="component" value="Unassembled WGS sequence"/>
</dbReference>
<protein>
    <recommendedName>
        <fullName evidence="2">PH domain-containing protein</fullName>
    </recommendedName>
</protein>
<feature type="region of interest" description="Disordered" evidence="1">
    <location>
        <begin position="1"/>
        <end position="22"/>
    </location>
</feature>
<dbReference type="InterPro" id="IPR001849">
    <property type="entry name" value="PH_domain"/>
</dbReference>
<dbReference type="SUPFAM" id="SSF50729">
    <property type="entry name" value="PH domain-like"/>
    <property type="match status" value="1"/>
</dbReference>
<evidence type="ECO:0000313" key="4">
    <source>
        <dbReference type="Proteomes" id="UP001530315"/>
    </source>
</evidence>
<feature type="compositionally biased region" description="Low complexity" evidence="1">
    <location>
        <begin position="445"/>
        <end position="454"/>
    </location>
</feature>
<comment type="caution">
    <text evidence="3">The sequence shown here is derived from an EMBL/GenBank/DDBJ whole genome shotgun (WGS) entry which is preliminary data.</text>
</comment>
<feature type="region of interest" description="Disordered" evidence="1">
    <location>
        <begin position="406"/>
        <end position="454"/>
    </location>
</feature>
<gene>
    <name evidence="3" type="ORF">ACHAW5_003025</name>
</gene>
<evidence type="ECO:0000259" key="2">
    <source>
        <dbReference type="SMART" id="SM00233"/>
    </source>
</evidence>
<dbReference type="InterPro" id="IPR011993">
    <property type="entry name" value="PH-like_dom_sf"/>
</dbReference>
<sequence>MSDFDQIDEADDINSDDDSQEPYFHVETGKVGRDKLILITSLQIVFAREAWAILAAEGHPRFRPKMSGDGSLASCPQRCVNDAVLRPHEQMEENLQQSQAVEESSPFSGPTQQSIDMALHAESSNYNPPNKDPKQIYKTTCMDGHISDDEDRETDPIILRAKAMALAAQNGQKLTPEQMQLIAQPDVQQQKLIEEAKRAQKAKELQLSQQKWVEFQQIGADFTKFIQTEKEKPPLQWGADLGKFIESQSQKLSHQSTHGHVHVQGAENSLVEGDGNEEKSNYALGSSPVPSPRKKMEGFGSDPLPSPEGAPQSLVKGLWPNMTMPAIPMINESITNILPGAMKAEGLTANADVIGLEDPVCISAILWKRRSGFGKLSTTKAWEKRRVELRGSKLIYYRTAEEKDEEDRAGYKASVGKNSEYSSRPTNPNRLVDDADGETDGGEKSSTSSLVDSTTISSSQRIGIILGQAAQAAEQRIETAKKEFTRMASSGFESLKPVPAETPRGVMDILKENAVVSASLGHSSAPTPFCLMVMAKSETKWEFAFASHITMMKWLSALTDVVVKASVHAAATKKDGWEMEEYCIQRRGGESDNHEEREVTVASSTVKAVQRSVKKTAVSGIGQNQWSISGMNLYIAWASANIALILARCSSTTIDQYWKIVVFTNVGLWKLCSRPLRPNESGDTETVKTLKYTSTPARKGLYKPMAGTTAVQVSKVEDPDVNNGHRLPTWVSISSSCLDVRSHGYMTTKKKIPSPGELYECVAVDCFVSNARIPEIAPRVKFGREFNSHSMGKTWKSPDIFIVSISVPTEAPNFGKSSDDGPGATVVGYFKMKEETRTILRRITAAGYDLSADSSDAEVDVQKRLTNGVRLWERYCQEAPSDPSFQARFKLIPLGNLEELGCPGYISKYNGKPVLIKRNQVTGFFNDFPSLNCMEFDISLHPFPYLFKQGMAYMKDYYDRTGEVMMNYRRL</sequence>
<dbReference type="Pfam" id="PF07059">
    <property type="entry name" value="EDR2_C"/>
    <property type="match status" value="1"/>
</dbReference>
<feature type="compositionally biased region" description="Acidic residues" evidence="1">
    <location>
        <begin position="1"/>
        <end position="20"/>
    </location>
</feature>
<organism evidence="3 4">
    <name type="scientific">Stephanodiscus triporus</name>
    <dbReference type="NCBI Taxonomy" id="2934178"/>
    <lineage>
        <taxon>Eukaryota</taxon>
        <taxon>Sar</taxon>
        <taxon>Stramenopiles</taxon>
        <taxon>Ochrophyta</taxon>
        <taxon>Bacillariophyta</taxon>
        <taxon>Coscinodiscophyceae</taxon>
        <taxon>Thalassiosirophycidae</taxon>
        <taxon>Stephanodiscales</taxon>
        <taxon>Stephanodiscaceae</taxon>
        <taxon>Stephanodiscus</taxon>
    </lineage>
</organism>
<feature type="compositionally biased region" description="Polar residues" evidence="1">
    <location>
        <begin position="93"/>
        <end position="112"/>
    </location>
</feature>
<dbReference type="InterPro" id="IPR009769">
    <property type="entry name" value="EDR2_C"/>
</dbReference>
<dbReference type="EMBL" id="JALLAZ020001646">
    <property type="protein sequence ID" value="KAL3769757.1"/>
    <property type="molecule type" value="Genomic_DNA"/>
</dbReference>
<evidence type="ECO:0000256" key="1">
    <source>
        <dbReference type="SAM" id="MobiDB-lite"/>
    </source>
</evidence>
<dbReference type="Gene3D" id="2.30.29.30">
    <property type="entry name" value="Pleckstrin-homology domain (PH domain)/Phosphotyrosine-binding domain (PTB)"/>
    <property type="match status" value="1"/>
</dbReference>
<dbReference type="PANTHER" id="PTHR31558">
    <property type="entry name" value="CW14 PROTEIN"/>
    <property type="match status" value="1"/>
</dbReference>